<dbReference type="SMART" id="SM00151">
    <property type="entry name" value="SWIB"/>
    <property type="match status" value="1"/>
</dbReference>
<dbReference type="PANTHER" id="PTHR13844">
    <property type="entry name" value="SWI/SNF-RELATED MATRIX-ASSOCIATED ACTIN-DEPENDENT REGULATOR OF CHROMATIN SUBFAMILY D"/>
    <property type="match status" value="1"/>
</dbReference>
<protein>
    <recommendedName>
        <fullName evidence="2">DM2 domain-containing protein</fullName>
    </recommendedName>
</protein>
<evidence type="ECO:0000313" key="3">
    <source>
        <dbReference type="EMBL" id="KAJ4829086.1"/>
    </source>
</evidence>
<evidence type="ECO:0000259" key="2">
    <source>
        <dbReference type="PROSITE" id="PS51925"/>
    </source>
</evidence>
<dbReference type="PROSITE" id="PS51925">
    <property type="entry name" value="SWIB_MDM2"/>
    <property type="match status" value="1"/>
</dbReference>
<comment type="caution">
    <text evidence="3">The sequence shown here is derived from an EMBL/GenBank/DDBJ whole genome shotgun (WGS) entry which is preliminary data.</text>
</comment>
<sequence length="144" mass="15428">MQGATGSRVFGACRALLAPAKSSATATATVSKPTATSTPKSKPKPKPKAKEGSGSTTPRARVGILKPTPISSELSHFLGGAPEASRAEVTKKIWDHIKAFNLQDPTNRREIMCDEKLKVLFDGKEKVNMLEIAKLTSRHFLKSG</sequence>
<dbReference type="AlphaFoldDB" id="A0A9Q0FEZ7"/>
<proteinExistence type="predicted"/>
<reference evidence="3" key="1">
    <citation type="submission" date="2022-02" db="EMBL/GenBank/DDBJ databases">
        <authorList>
            <person name="Henning P.M."/>
            <person name="McCubbin A.G."/>
            <person name="Shore J.S."/>
        </authorList>
    </citation>
    <scope>NUCLEOTIDE SEQUENCE</scope>
    <source>
        <strain evidence="3">F60SS</strain>
        <tissue evidence="3">Leaves</tissue>
    </source>
</reference>
<evidence type="ECO:0000256" key="1">
    <source>
        <dbReference type="SAM" id="MobiDB-lite"/>
    </source>
</evidence>
<dbReference type="Gene3D" id="1.10.245.10">
    <property type="entry name" value="SWIB/MDM2 domain"/>
    <property type="match status" value="1"/>
</dbReference>
<dbReference type="Pfam" id="PF02201">
    <property type="entry name" value="SWIB"/>
    <property type="match status" value="1"/>
</dbReference>
<organism evidence="3 4">
    <name type="scientific">Turnera subulata</name>
    <dbReference type="NCBI Taxonomy" id="218843"/>
    <lineage>
        <taxon>Eukaryota</taxon>
        <taxon>Viridiplantae</taxon>
        <taxon>Streptophyta</taxon>
        <taxon>Embryophyta</taxon>
        <taxon>Tracheophyta</taxon>
        <taxon>Spermatophyta</taxon>
        <taxon>Magnoliopsida</taxon>
        <taxon>eudicotyledons</taxon>
        <taxon>Gunneridae</taxon>
        <taxon>Pentapetalae</taxon>
        <taxon>rosids</taxon>
        <taxon>fabids</taxon>
        <taxon>Malpighiales</taxon>
        <taxon>Passifloraceae</taxon>
        <taxon>Turnera</taxon>
    </lineage>
</organism>
<reference evidence="3" key="2">
    <citation type="journal article" date="2023" name="Plants (Basel)">
        <title>Annotation of the Turnera subulata (Passifloraceae) Draft Genome Reveals the S-Locus Evolved after the Divergence of Turneroideae from Passifloroideae in a Stepwise Manner.</title>
        <authorList>
            <person name="Henning P.M."/>
            <person name="Roalson E.H."/>
            <person name="Mir W."/>
            <person name="McCubbin A.G."/>
            <person name="Shore J.S."/>
        </authorList>
    </citation>
    <scope>NUCLEOTIDE SEQUENCE</scope>
    <source>
        <strain evidence="3">F60SS</strain>
    </source>
</reference>
<dbReference type="InterPro" id="IPR003121">
    <property type="entry name" value="SWIB_MDM2_domain"/>
</dbReference>
<dbReference type="Proteomes" id="UP001141552">
    <property type="component" value="Unassembled WGS sequence"/>
</dbReference>
<gene>
    <name evidence="3" type="ORF">Tsubulata_050232</name>
</gene>
<dbReference type="EMBL" id="JAKUCV010005998">
    <property type="protein sequence ID" value="KAJ4829086.1"/>
    <property type="molecule type" value="Genomic_DNA"/>
</dbReference>
<dbReference type="InterPro" id="IPR019835">
    <property type="entry name" value="SWIB_domain"/>
</dbReference>
<dbReference type="InterPro" id="IPR036885">
    <property type="entry name" value="SWIB_MDM2_dom_sf"/>
</dbReference>
<feature type="compositionally biased region" description="Low complexity" evidence="1">
    <location>
        <begin position="20"/>
        <end position="40"/>
    </location>
</feature>
<evidence type="ECO:0000313" key="4">
    <source>
        <dbReference type="Proteomes" id="UP001141552"/>
    </source>
</evidence>
<feature type="region of interest" description="Disordered" evidence="1">
    <location>
        <begin position="20"/>
        <end position="64"/>
    </location>
</feature>
<dbReference type="SUPFAM" id="SSF47592">
    <property type="entry name" value="SWIB/MDM2 domain"/>
    <property type="match status" value="1"/>
</dbReference>
<dbReference type="CDD" id="cd10567">
    <property type="entry name" value="SWIB-MDM2_like"/>
    <property type="match status" value="1"/>
</dbReference>
<feature type="domain" description="DM2" evidence="2">
    <location>
        <begin position="63"/>
        <end position="142"/>
    </location>
</feature>
<dbReference type="OrthoDB" id="348976at2759"/>
<accession>A0A9Q0FEZ7</accession>
<keyword evidence="4" id="KW-1185">Reference proteome</keyword>
<name>A0A9Q0FEZ7_9ROSI</name>